<reference evidence="2" key="2">
    <citation type="submission" date="2014-08" db="EMBL/GenBank/DDBJ databases">
        <title>Complete genome of Weissella ceti strain WS74 isolated from diseased rainbow trout in Brazil.</title>
        <authorList>
            <person name="Figueiredo H.C.P."/>
            <person name="Leal C.A.G."/>
            <person name="Pereira F.L."/>
            <person name="Soares S.C."/>
            <person name="Dorella F.A."/>
            <person name="Carvalho A.F."/>
            <person name="Azevedo V.A.C."/>
        </authorList>
    </citation>
    <scope>NUCLEOTIDE SEQUENCE [LARGE SCALE GENOMIC DNA]</scope>
    <source>
        <strain evidence="2">WS74</strain>
    </source>
</reference>
<organism evidence="1 2">
    <name type="scientific">Weissella ceti</name>
    <dbReference type="NCBI Taxonomy" id="759620"/>
    <lineage>
        <taxon>Bacteria</taxon>
        <taxon>Bacillati</taxon>
        <taxon>Bacillota</taxon>
        <taxon>Bacilli</taxon>
        <taxon>Lactobacillales</taxon>
        <taxon>Lactobacillaceae</taxon>
        <taxon>Weissella</taxon>
    </lineage>
</organism>
<dbReference type="EMBL" id="CP009223">
    <property type="protein sequence ID" value="AIM63081.1"/>
    <property type="molecule type" value="Genomic_DNA"/>
</dbReference>
<proteinExistence type="predicted"/>
<accession>A0A088GGH7</accession>
<gene>
    <name evidence="1" type="ORF">WS74_0829</name>
</gene>
<reference evidence="1 2" key="1">
    <citation type="journal article" date="2014" name="Genome Announc.">
        <title>Complete Genome Sequences of Fish Pathogenic Weissella ceti Strains WS74 and WS105.</title>
        <authorList>
            <person name="Figueiredo H.C."/>
            <person name="Leal C.A."/>
            <person name="Dorella F.A."/>
            <person name="Carvalho A.F."/>
            <person name="Soares S.C."/>
            <person name="Pereira F.L."/>
            <person name="Azevedo V.A."/>
        </authorList>
    </citation>
    <scope>NUCLEOTIDE SEQUENCE [LARGE SCALE GENOMIC DNA]</scope>
    <source>
        <strain evidence="1 2">WS74</strain>
    </source>
</reference>
<dbReference type="KEGG" id="wct:WS74_0829"/>
<dbReference type="RefSeq" id="WP_038536257.1">
    <property type="nucleotide sequence ID" value="NZ_CP009223.1"/>
</dbReference>
<evidence type="ECO:0000313" key="2">
    <source>
        <dbReference type="Proteomes" id="UP000029079"/>
    </source>
</evidence>
<evidence type="ECO:0000313" key="1">
    <source>
        <dbReference type="EMBL" id="AIM63081.1"/>
    </source>
</evidence>
<dbReference type="AlphaFoldDB" id="A0A088GGH7"/>
<keyword evidence="2" id="KW-1185">Reference proteome</keyword>
<name>A0A088GGH7_9LACO</name>
<sequence length="83" mass="10011">MTDKYIVRAKARRTYGPVEKIIHVNNSDGFIEPMTFQKWHKLTDAERYQMGYNFKRASRLNDYYKAYGMKGYDDYETEIVQVR</sequence>
<protein>
    <submittedName>
        <fullName evidence="1">Uncharacterized protein</fullName>
    </submittedName>
</protein>
<dbReference type="Proteomes" id="UP000029079">
    <property type="component" value="Chromosome"/>
</dbReference>